<name>A0A7W9GV62_9ACTN</name>
<gene>
    <name evidence="1" type="ORF">HD601_005199</name>
</gene>
<proteinExistence type="predicted"/>
<evidence type="ECO:0008006" key="3">
    <source>
        <dbReference type="Google" id="ProtNLM"/>
    </source>
</evidence>
<reference evidence="1 2" key="1">
    <citation type="submission" date="2020-08" db="EMBL/GenBank/DDBJ databases">
        <title>Sequencing the genomes of 1000 actinobacteria strains.</title>
        <authorList>
            <person name="Klenk H.-P."/>
        </authorList>
    </citation>
    <scope>NUCLEOTIDE SEQUENCE [LARGE SCALE GENOMIC DNA]</scope>
    <source>
        <strain evidence="1 2">DSM 102122</strain>
    </source>
</reference>
<dbReference type="AlphaFoldDB" id="A0A7W9GV62"/>
<sequence>MAIPYVQECNEAMSIVSGAATDIEEAIQAIRDLVGDQTWTGSKADDWETDFNGFATDATNSLGTPLDEAMRTARSNAARWQAESASPGPN</sequence>
<dbReference type="RefSeq" id="WP_184826828.1">
    <property type="nucleotide sequence ID" value="NZ_JACHMM010000001.1"/>
</dbReference>
<organism evidence="1 2">
    <name type="scientific">Jiangella mangrovi</name>
    <dbReference type="NCBI Taxonomy" id="1524084"/>
    <lineage>
        <taxon>Bacteria</taxon>
        <taxon>Bacillati</taxon>
        <taxon>Actinomycetota</taxon>
        <taxon>Actinomycetes</taxon>
        <taxon>Jiangellales</taxon>
        <taxon>Jiangellaceae</taxon>
        <taxon>Jiangella</taxon>
    </lineage>
</organism>
<accession>A0A7W9GV62</accession>
<evidence type="ECO:0000313" key="1">
    <source>
        <dbReference type="EMBL" id="MBB5790624.1"/>
    </source>
</evidence>
<comment type="caution">
    <text evidence="1">The sequence shown here is derived from an EMBL/GenBank/DDBJ whole genome shotgun (WGS) entry which is preliminary data.</text>
</comment>
<keyword evidence="2" id="KW-1185">Reference proteome</keyword>
<dbReference type="Proteomes" id="UP000542813">
    <property type="component" value="Unassembled WGS sequence"/>
</dbReference>
<evidence type="ECO:0000313" key="2">
    <source>
        <dbReference type="Proteomes" id="UP000542813"/>
    </source>
</evidence>
<dbReference type="EMBL" id="JACHMM010000001">
    <property type="protein sequence ID" value="MBB5790624.1"/>
    <property type="molecule type" value="Genomic_DNA"/>
</dbReference>
<protein>
    <recommendedName>
        <fullName evidence="3">WXG100 family type VII secretion target</fullName>
    </recommendedName>
</protein>